<dbReference type="InterPro" id="IPR007055">
    <property type="entry name" value="BON_dom"/>
</dbReference>
<gene>
    <name evidence="2" type="ORF">H7J73_26560</name>
</gene>
<dbReference type="SMART" id="SM00749">
    <property type="entry name" value="BON"/>
    <property type="match status" value="3"/>
</dbReference>
<dbReference type="InterPro" id="IPR051686">
    <property type="entry name" value="Lipoprotein_DolP"/>
</dbReference>
<dbReference type="InterPro" id="IPR014004">
    <property type="entry name" value="Transpt-assoc_nodulatn_dom_bac"/>
</dbReference>
<keyword evidence="3" id="KW-1185">Reference proteome</keyword>
<accession>A0ABT3CK13</accession>
<reference evidence="2 3" key="1">
    <citation type="journal article" date="2022" name="BMC Genomics">
        <title>Comparative genome analysis of mycobacteria focusing on tRNA and non-coding RNA.</title>
        <authorList>
            <person name="Behra P.R.K."/>
            <person name="Pettersson B.M.F."/>
            <person name="Ramesh M."/>
            <person name="Das S."/>
            <person name="Dasgupta S."/>
            <person name="Kirsebom L.A."/>
        </authorList>
    </citation>
    <scope>NUCLEOTIDE SEQUENCE [LARGE SCALE GENOMIC DNA]</scope>
    <source>
        <strain evidence="2 3">DSM 44078</strain>
    </source>
</reference>
<feature type="domain" description="BON" evidence="1">
    <location>
        <begin position="84"/>
        <end position="151"/>
    </location>
</feature>
<organism evidence="2 3">
    <name type="scientific">Mycolicibacterium komossense</name>
    <dbReference type="NCBI Taxonomy" id="1779"/>
    <lineage>
        <taxon>Bacteria</taxon>
        <taxon>Bacillati</taxon>
        <taxon>Actinomycetota</taxon>
        <taxon>Actinomycetes</taxon>
        <taxon>Mycobacteriales</taxon>
        <taxon>Mycobacteriaceae</taxon>
        <taxon>Mycolicibacterium</taxon>
    </lineage>
</organism>
<name>A0ABT3CK13_9MYCO</name>
<dbReference type="Gene3D" id="3.30.1340.30">
    <property type="match status" value="3"/>
</dbReference>
<proteinExistence type="predicted"/>
<dbReference type="Pfam" id="PF04972">
    <property type="entry name" value="BON"/>
    <property type="match status" value="3"/>
</dbReference>
<feature type="domain" description="BON" evidence="1">
    <location>
        <begin position="154"/>
        <end position="222"/>
    </location>
</feature>
<sequence>MSVSTGNRSDQDIQTAVQDELDWTPEVDAAGIGVAVDDGVVALSGEVSSYPARLAAKRAALRVRGVTAIVDNVSVHSNWSTSVTETDIAKEVEHALRWMSNVPDTVKAEVEGHDITLTGAVTWDFQRRAAQRAIQHLKGVHYVNNLVTLTPRASVPDAEQRIRNAINRNAQLDADTITVVVSGNEVTLTGTVASWAEKREAERAAWASPHVSAVHDRISVLY</sequence>
<feature type="domain" description="BON" evidence="1">
    <location>
        <begin position="9"/>
        <end position="77"/>
    </location>
</feature>
<dbReference type="EMBL" id="JACKTY010000045">
    <property type="protein sequence ID" value="MCV7229576.1"/>
    <property type="molecule type" value="Genomic_DNA"/>
</dbReference>
<dbReference type="Proteomes" id="UP001526201">
    <property type="component" value="Unassembled WGS sequence"/>
</dbReference>
<evidence type="ECO:0000313" key="3">
    <source>
        <dbReference type="Proteomes" id="UP001526201"/>
    </source>
</evidence>
<dbReference type="PANTHER" id="PTHR34606">
    <property type="entry name" value="BON DOMAIN-CONTAINING PROTEIN"/>
    <property type="match status" value="1"/>
</dbReference>
<evidence type="ECO:0000259" key="1">
    <source>
        <dbReference type="PROSITE" id="PS50914"/>
    </source>
</evidence>
<protein>
    <submittedName>
        <fullName evidence="2">BON domain-containing protein</fullName>
    </submittedName>
</protein>
<dbReference type="RefSeq" id="WP_264070832.1">
    <property type="nucleotide sequence ID" value="NZ_JACKTY010000045.1"/>
</dbReference>
<evidence type="ECO:0000313" key="2">
    <source>
        <dbReference type="EMBL" id="MCV7229576.1"/>
    </source>
</evidence>
<dbReference type="PROSITE" id="PS50914">
    <property type="entry name" value="BON"/>
    <property type="match status" value="3"/>
</dbReference>
<dbReference type="PANTHER" id="PTHR34606:SF15">
    <property type="entry name" value="BON DOMAIN-CONTAINING PROTEIN"/>
    <property type="match status" value="1"/>
</dbReference>
<comment type="caution">
    <text evidence="2">The sequence shown here is derived from an EMBL/GenBank/DDBJ whole genome shotgun (WGS) entry which is preliminary data.</text>
</comment>